<reference evidence="1" key="1">
    <citation type="submission" date="2020-02" db="EMBL/GenBank/DDBJ databases">
        <authorList>
            <person name="Meier V. D."/>
        </authorList>
    </citation>
    <scope>NUCLEOTIDE SEQUENCE</scope>
    <source>
        <strain evidence="1">AVDCRST_MAG87</strain>
    </source>
</reference>
<proteinExistence type="predicted"/>
<name>A0A6J4UUD9_9BACT</name>
<feature type="non-terminal residue" evidence="1">
    <location>
        <position position="90"/>
    </location>
</feature>
<dbReference type="EMBL" id="CADCWJ010000285">
    <property type="protein sequence ID" value="CAA9556770.1"/>
    <property type="molecule type" value="Genomic_DNA"/>
</dbReference>
<sequence length="90" mass="10086">GARRRAFHGRYVFGHPARDVSAADRAVRSRSQDRRAGVARLQRIGVDLPAVLRVARRQIWNAPDRDRPGLDRCAVRVHRLRAQLSDPAGG</sequence>
<protein>
    <submittedName>
        <fullName evidence="1">Fosmidomycin resistance protein</fullName>
    </submittedName>
</protein>
<gene>
    <name evidence="1" type="ORF">AVDCRST_MAG87-1259</name>
</gene>
<accession>A0A6J4UUD9</accession>
<evidence type="ECO:0000313" key="1">
    <source>
        <dbReference type="EMBL" id="CAA9556770.1"/>
    </source>
</evidence>
<organism evidence="1">
    <name type="scientific">uncultured Thermomicrobiales bacterium</name>
    <dbReference type="NCBI Taxonomy" id="1645740"/>
    <lineage>
        <taxon>Bacteria</taxon>
        <taxon>Pseudomonadati</taxon>
        <taxon>Thermomicrobiota</taxon>
        <taxon>Thermomicrobia</taxon>
        <taxon>Thermomicrobiales</taxon>
        <taxon>environmental samples</taxon>
    </lineage>
</organism>
<dbReference type="AlphaFoldDB" id="A0A6J4UUD9"/>
<feature type="non-terminal residue" evidence="1">
    <location>
        <position position="1"/>
    </location>
</feature>